<dbReference type="EMBL" id="DXGC01000038">
    <property type="protein sequence ID" value="HIW90765.1"/>
    <property type="molecule type" value="Genomic_DNA"/>
</dbReference>
<feature type="compositionally biased region" description="Basic and acidic residues" evidence="1">
    <location>
        <begin position="132"/>
        <end position="143"/>
    </location>
</feature>
<dbReference type="Pfam" id="PF00313">
    <property type="entry name" value="CSD"/>
    <property type="match status" value="1"/>
</dbReference>
<dbReference type="SUPFAM" id="SSF50249">
    <property type="entry name" value="Nucleic acid-binding proteins"/>
    <property type="match status" value="1"/>
</dbReference>
<accession>A0A9D1ULG0</accession>
<name>A0A9D1ULG0_9CORY</name>
<feature type="region of interest" description="Disordered" evidence="1">
    <location>
        <begin position="123"/>
        <end position="143"/>
    </location>
</feature>
<protein>
    <submittedName>
        <fullName evidence="3">Cold-shock protein</fullName>
    </submittedName>
</protein>
<reference evidence="3" key="2">
    <citation type="submission" date="2021-04" db="EMBL/GenBank/DDBJ databases">
        <authorList>
            <person name="Gilroy R."/>
        </authorList>
    </citation>
    <scope>NUCLEOTIDE SEQUENCE</scope>
    <source>
        <strain evidence="3">CHK32-1732</strain>
    </source>
</reference>
<dbReference type="PRINTS" id="PR00050">
    <property type="entry name" value="COLDSHOCK"/>
</dbReference>
<dbReference type="Proteomes" id="UP000824190">
    <property type="component" value="Unassembled WGS sequence"/>
</dbReference>
<dbReference type="PANTHER" id="PTHR46565">
    <property type="entry name" value="COLD SHOCK DOMAIN PROTEIN 2"/>
    <property type="match status" value="1"/>
</dbReference>
<dbReference type="GO" id="GO:0003676">
    <property type="term" value="F:nucleic acid binding"/>
    <property type="evidence" value="ECO:0007669"/>
    <property type="project" value="InterPro"/>
</dbReference>
<dbReference type="Gene3D" id="2.40.50.140">
    <property type="entry name" value="Nucleic acid-binding proteins"/>
    <property type="match status" value="1"/>
</dbReference>
<feature type="domain" description="CSD" evidence="2">
    <location>
        <begin position="1"/>
        <end position="64"/>
    </location>
</feature>
<dbReference type="AlphaFoldDB" id="A0A9D1ULG0"/>
<reference evidence="3" key="1">
    <citation type="journal article" date="2021" name="PeerJ">
        <title>Extensive microbial diversity within the chicken gut microbiome revealed by metagenomics and culture.</title>
        <authorList>
            <person name="Gilroy R."/>
            <person name="Ravi A."/>
            <person name="Getino M."/>
            <person name="Pursley I."/>
            <person name="Horton D.L."/>
            <person name="Alikhan N.F."/>
            <person name="Baker D."/>
            <person name="Gharbi K."/>
            <person name="Hall N."/>
            <person name="Watson M."/>
            <person name="Adriaenssens E.M."/>
            <person name="Foster-Nyarko E."/>
            <person name="Jarju S."/>
            <person name="Secka A."/>
            <person name="Antonio M."/>
            <person name="Oren A."/>
            <person name="Chaudhuri R.R."/>
            <person name="La Ragione R."/>
            <person name="Hildebrand F."/>
            <person name="Pallen M.J."/>
        </authorList>
    </citation>
    <scope>NUCLEOTIDE SEQUENCE</scope>
    <source>
        <strain evidence="3">CHK32-1732</strain>
    </source>
</reference>
<comment type="caution">
    <text evidence="3">The sequence shown here is derived from an EMBL/GenBank/DDBJ whole genome shotgun (WGS) entry which is preliminary data.</text>
</comment>
<feature type="region of interest" description="Disordered" evidence="1">
    <location>
        <begin position="61"/>
        <end position="110"/>
    </location>
</feature>
<dbReference type="SMART" id="SM00357">
    <property type="entry name" value="CSP"/>
    <property type="match status" value="1"/>
</dbReference>
<dbReference type="PROSITE" id="PS51857">
    <property type="entry name" value="CSD_2"/>
    <property type="match status" value="1"/>
</dbReference>
<evidence type="ECO:0000313" key="4">
    <source>
        <dbReference type="Proteomes" id="UP000824190"/>
    </source>
</evidence>
<dbReference type="PANTHER" id="PTHR46565:SF20">
    <property type="entry name" value="COLD SHOCK DOMAIN-CONTAINING PROTEIN 4"/>
    <property type="match status" value="1"/>
</dbReference>
<evidence type="ECO:0000313" key="3">
    <source>
        <dbReference type="EMBL" id="HIW90765.1"/>
    </source>
</evidence>
<proteinExistence type="predicted"/>
<dbReference type="InterPro" id="IPR011129">
    <property type="entry name" value="CSD"/>
</dbReference>
<feature type="compositionally biased region" description="Gly residues" evidence="1">
    <location>
        <begin position="93"/>
        <end position="104"/>
    </location>
</feature>
<dbReference type="CDD" id="cd04458">
    <property type="entry name" value="CSP_CDS"/>
    <property type="match status" value="1"/>
</dbReference>
<sequence length="156" mass="16770">MPTGKVKWYDADRGFGFVSNPDGEDVYVGASVLPQGVTDLVKGQRLEYDFAEARKGPQALRVTVLDDGPAPHGDGSGERGRGGRRGGARRSDGAGGQGGQGGGRRYTADQLHELVQDTITLLEGRVQPSLESGRRPDRKEGRQVAEILRTIARELE</sequence>
<dbReference type="InterPro" id="IPR002059">
    <property type="entry name" value="CSP_DNA-bd"/>
</dbReference>
<dbReference type="InterPro" id="IPR012340">
    <property type="entry name" value="NA-bd_OB-fold"/>
</dbReference>
<evidence type="ECO:0000256" key="1">
    <source>
        <dbReference type="SAM" id="MobiDB-lite"/>
    </source>
</evidence>
<gene>
    <name evidence="3" type="ORF">H9870_03760</name>
</gene>
<evidence type="ECO:0000259" key="2">
    <source>
        <dbReference type="PROSITE" id="PS51857"/>
    </source>
</evidence>
<organism evidence="3 4">
    <name type="scientific">Candidatus Corynebacterium avicola</name>
    <dbReference type="NCBI Taxonomy" id="2838527"/>
    <lineage>
        <taxon>Bacteria</taxon>
        <taxon>Bacillati</taxon>
        <taxon>Actinomycetota</taxon>
        <taxon>Actinomycetes</taxon>
        <taxon>Mycobacteriales</taxon>
        <taxon>Corynebacteriaceae</taxon>
        <taxon>Corynebacterium</taxon>
    </lineage>
</organism>